<dbReference type="GO" id="GO:0008745">
    <property type="term" value="F:N-acetylmuramoyl-L-alanine amidase activity"/>
    <property type="evidence" value="ECO:0007669"/>
    <property type="project" value="UniProtKB-EC"/>
</dbReference>
<evidence type="ECO:0000259" key="4">
    <source>
        <dbReference type="SMART" id="SM00646"/>
    </source>
</evidence>
<feature type="domain" description="MurNAc-LAA" evidence="4">
    <location>
        <begin position="92"/>
        <end position="240"/>
    </location>
</feature>
<gene>
    <name evidence="5" type="ORF">GGD89_000350</name>
</gene>
<evidence type="ECO:0000313" key="6">
    <source>
        <dbReference type="Proteomes" id="UP000554286"/>
    </source>
</evidence>
<dbReference type="PANTHER" id="PTHR30404:SF0">
    <property type="entry name" value="N-ACETYLMURAMOYL-L-ALANINE AMIDASE AMIC"/>
    <property type="match status" value="1"/>
</dbReference>
<dbReference type="AlphaFoldDB" id="A0A7W6RA68"/>
<dbReference type="RefSeq" id="WP_184042381.1">
    <property type="nucleotide sequence ID" value="NZ_JACIGK010000002.1"/>
</dbReference>
<dbReference type="Gene3D" id="3.40.630.40">
    <property type="entry name" value="Zn-dependent exopeptidases"/>
    <property type="match status" value="1"/>
</dbReference>
<comment type="caution">
    <text evidence="5">The sequence shown here is derived from an EMBL/GenBank/DDBJ whole genome shotgun (WGS) entry which is preliminary data.</text>
</comment>
<accession>A0A7W6RA68</accession>
<evidence type="ECO:0000256" key="1">
    <source>
        <dbReference type="ARBA" id="ARBA00001561"/>
    </source>
</evidence>
<dbReference type="EMBL" id="JACIGK010000002">
    <property type="protein sequence ID" value="MBB4264743.1"/>
    <property type="molecule type" value="Genomic_DNA"/>
</dbReference>
<dbReference type="InterPro" id="IPR002508">
    <property type="entry name" value="MurNAc-LAA_cat"/>
</dbReference>
<dbReference type="SUPFAM" id="SSF53187">
    <property type="entry name" value="Zn-dependent exopeptidases"/>
    <property type="match status" value="1"/>
</dbReference>
<dbReference type="InterPro" id="IPR050695">
    <property type="entry name" value="N-acetylmuramoyl_amidase_3"/>
</dbReference>
<keyword evidence="3 5" id="KW-0378">Hydrolase</keyword>
<evidence type="ECO:0000313" key="5">
    <source>
        <dbReference type="EMBL" id="MBB4264743.1"/>
    </source>
</evidence>
<reference evidence="5 6" key="1">
    <citation type="submission" date="2020-08" db="EMBL/GenBank/DDBJ databases">
        <title>Genome sequencing of Purple Non-Sulfur Bacteria from various extreme environments.</title>
        <authorList>
            <person name="Mayer M."/>
        </authorList>
    </citation>
    <scope>NUCLEOTIDE SEQUENCE [LARGE SCALE GENOMIC DNA]</scope>
    <source>
        <strain evidence="5 6">JA131</strain>
    </source>
</reference>
<keyword evidence="6" id="KW-1185">Reference proteome</keyword>
<dbReference type="GO" id="GO:0030288">
    <property type="term" value="C:outer membrane-bounded periplasmic space"/>
    <property type="evidence" value="ECO:0007669"/>
    <property type="project" value="TreeGrafter"/>
</dbReference>
<protein>
    <recommendedName>
        <fullName evidence="2">N-acetylmuramoyl-L-alanine amidase</fullName>
        <ecNumber evidence="2">3.5.1.28</ecNumber>
    </recommendedName>
</protein>
<dbReference type="SMART" id="SM00646">
    <property type="entry name" value="Ami_3"/>
    <property type="match status" value="1"/>
</dbReference>
<dbReference type="EC" id="3.5.1.28" evidence="2"/>
<sequence>MLALVVALPTGPGAMAESDSTAQACPVDRLVVAVDVGHHLTAPGATSATGRTEYAFNRDLAGRLLAQLHQVGVTGAFLVEETGAPIDLWARPRRAGARGAHLFVSVHHDSVQPQYLRSWVHEGRERRYADRFQGHSLFVSRKNLYLDESLAVARAIGRALRSWGLTPSLHHAEPIPGENRPLVDKDLGIYDFADLVVLKAAPMPAVLFEAGIIVNRAEEARLRESFHQDMLIDAVVTGILERCFALVEK</sequence>
<dbReference type="Proteomes" id="UP000554286">
    <property type="component" value="Unassembled WGS sequence"/>
</dbReference>
<dbReference type="Pfam" id="PF01520">
    <property type="entry name" value="Amidase_3"/>
    <property type="match status" value="1"/>
</dbReference>
<proteinExistence type="predicted"/>
<dbReference type="PANTHER" id="PTHR30404">
    <property type="entry name" value="N-ACETYLMURAMOYL-L-ALANINE AMIDASE"/>
    <property type="match status" value="1"/>
</dbReference>
<comment type="catalytic activity">
    <reaction evidence="1">
        <text>Hydrolyzes the link between N-acetylmuramoyl residues and L-amino acid residues in certain cell-wall glycopeptides.</text>
        <dbReference type="EC" id="3.5.1.28"/>
    </reaction>
</comment>
<evidence type="ECO:0000256" key="2">
    <source>
        <dbReference type="ARBA" id="ARBA00011901"/>
    </source>
</evidence>
<organism evidence="5 6">
    <name type="scientific">Roseospira visakhapatnamensis</name>
    <dbReference type="NCBI Taxonomy" id="390880"/>
    <lineage>
        <taxon>Bacteria</taxon>
        <taxon>Pseudomonadati</taxon>
        <taxon>Pseudomonadota</taxon>
        <taxon>Alphaproteobacteria</taxon>
        <taxon>Rhodospirillales</taxon>
        <taxon>Rhodospirillaceae</taxon>
        <taxon>Roseospira</taxon>
    </lineage>
</organism>
<dbReference type="CDD" id="cd02696">
    <property type="entry name" value="MurNAc-LAA"/>
    <property type="match status" value="1"/>
</dbReference>
<dbReference type="GO" id="GO:0009253">
    <property type="term" value="P:peptidoglycan catabolic process"/>
    <property type="evidence" value="ECO:0007669"/>
    <property type="project" value="InterPro"/>
</dbReference>
<name>A0A7W6RA68_9PROT</name>
<evidence type="ECO:0000256" key="3">
    <source>
        <dbReference type="ARBA" id="ARBA00022801"/>
    </source>
</evidence>